<dbReference type="EMBL" id="JANBVB010000054">
    <property type="protein sequence ID" value="KAJ2898631.1"/>
    <property type="molecule type" value="Genomic_DNA"/>
</dbReference>
<name>A0ACC1M8L9_9FUNG</name>
<sequence length="1953" mass="209510">MGKRTVSDESNKLIDIYRLTASIPLDPGVSRDTQGPFSAYLSELRDWQAVLECPGIRSMWNYFLSSSSTLEMLDANTTITRSILRSPVPGRTSEFAHQRDLLTVETSLVDPTTVVYISTSLPTTPDDPAYLREEPPFKRVSSELWAWCVEMATPMDAASLSPTSLASNGGSGGSESLLRRNKPRVCVQVTCFMHLELGSWKSQNALACSAAAYLIPSLVAHLRLLGAPPRLARIGPSISIDRRDWCQGSTGSSSIEKTSTWVVAYSVMATGGPSSAEQPIIARILDLETSSHIMPRMHTRKVSSLSSYLSNSLRRRQGEAAVLGTHGGGIVRDGEEVALVATRARLGDSMVEFVVDASRWHSEGAPVDILLEVGGGCGIQQFYASIEAMQAAAPELFTAEQLGFSLTEFLALRRSAQSPSLGRRQGLSAKQGQWEREVLSELAGKLLVRCFSIASQQGARRRYLVRIMNPPVHIAIRGDSDHEYLASDRAYSVCVSVRKGPTALLEGDVGVRVNGNTAETTPFSLDPTTTTTMPKPPLTPRPNTANPRATPTVVRSDTPSLTVAAAEMTAGVTRMPLGLTPVPDIAASSATLVSERSRRGSSTSAYVNASETPVATTECEANVELQAIPHIRLHQASKVPTLLWKLVGTAASGGVTVSRADLTPTHTSQAGEEDSQPSRSSSVSVSSNDGAVPSSHRMDGIVLRAEASVEGWTIFDLFGALSLASGEHVGKVSGLWTTGRQVEQVSANAAVHYYQSAGTWATATRDAVVCRSWSSNQRSRIEVAECSVDGLAYDLPVLPESSAVRAELGLSAWVIEKSTHQPPVADTGGNSVARMSLRLLTSGSIGDPGPQTDSTRLRSGSVTTGSPAMDAEFENQRRKQHVVRITHYVKYNPGGWMDRVAELADQTAVGARESAAVTRDITQLVAHLDAYGAPPAVVWSRNANIVSTDFGEADRVGFTFRLATWGAPQKRQARGTSSASSSSYRQATGAVIGPLTATAATVVESDDDMEFVETEFRIEHRVWAHGARADGTERGAASVEVSVEPFYADTSRVACFVDPEADPHATRVRVRHHRAQLLPRVEEEAGTMVMGWPTVCVSIVRVVGSAAPVVGQAGASSLIVPQRSGSPLMLPWSVPPRVVVNGVAVRVRYLRRDDSARGFYARCQSISMHEAPRLAREPPVVGGLYIERLPDPPPQPSAAVRPPPSIQSSYRRRGSAATAAQNHIVIQNYTVIHGPLSDSRLVSPAQFARSMRHLFADIRHQIERLDAQSPRTRWEHLAAASDVRSSAVSLKTAVGDDVDAWSRREVGDCGAVFERIDQRLHSDIAVTVATDVLQGVSAVRVAQVLREAEWDDVLFADRRTLDRVAGSVAISHALVRTPPLCDKRDALTVSLFEQVPFLSVRQRLRNWQQAAAKQCSAGLGDYVDPAFTLAEASVPGSQPLATATRALVALYAVRVEPIDAYERVSEARNYAFPACRVTVACCMDLAGNVPLALRRAASSRVPELHIARIAMACRQPMPPYIAAPSGFPRLMPNADRRREHVQAEAVEEMVDGLPVVFLRTLEGGGGCVVSRESNDQDEYVAVASVTGAVLRQAHMARQRCLRNSGQSSGPEDLPLVVPVICDIIVDSQACFAVSIGSSDDDETLLTAADSAASSIPCGVWRSGRLAVYVFALAEGSRHLVRTALLANEDTTAIGWNDADYDDNDIVATCTVSIQSPSADAVTVNGQRMRVHQALPPRQSLLFVVGASGCVLDACRECGNIACAADALPGAQPLVAYASDESSDEEEAKEDHCTGPQLLRSSRNSSSNIAALARPAQSPPQSPPPLPPSMPSQSILRQRTGLGVVKSEATKKEDKEEEQQQRTTADSTAGRASLAVRAALAVLSLAVFLPVRRMAVGGTTVEQWLLARTDAGCVVQRAPTKSVLALLALLLLGALCVAVGMALAQVLIHFRWGM</sequence>
<protein>
    <submittedName>
        <fullName evidence="1">Uncharacterized protein</fullName>
    </submittedName>
</protein>
<organism evidence="1 2">
    <name type="scientific">Coemansia aciculifera</name>
    <dbReference type="NCBI Taxonomy" id="417176"/>
    <lineage>
        <taxon>Eukaryota</taxon>
        <taxon>Fungi</taxon>
        <taxon>Fungi incertae sedis</taxon>
        <taxon>Zoopagomycota</taxon>
        <taxon>Kickxellomycotina</taxon>
        <taxon>Kickxellomycetes</taxon>
        <taxon>Kickxellales</taxon>
        <taxon>Kickxellaceae</taxon>
        <taxon>Coemansia</taxon>
    </lineage>
</organism>
<evidence type="ECO:0000313" key="1">
    <source>
        <dbReference type="EMBL" id="KAJ2898631.1"/>
    </source>
</evidence>
<keyword evidence="2" id="KW-1185">Reference proteome</keyword>
<reference evidence="1" key="1">
    <citation type="submission" date="2022-07" db="EMBL/GenBank/DDBJ databases">
        <title>Phylogenomic reconstructions and comparative analyses of Kickxellomycotina fungi.</title>
        <authorList>
            <person name="Reynolds N.K."/>
            <person name="Stajich J.E."/>
            <person name="Barry K."/>
            <person name="Grigoriev I.V."/>
            <person name="Crous P."/>
            <person name="Smith M.E."/>
        </authorList>
    </citation>
    <scope>NUCLEOTIDE SEQUENCE</scope>
    <source>
        <strain evidence="1">CBS 190363</strain>
    </source>
</reference>
<gene>
    <name evidence="1" type="ORF">IWW38_001305</name>
</gene>
<accession>A0ACC1M8L9</accession>
<dbReference type="Proteomes" id="UP001139981">
    <property type="component" value="Unassembled WGS sequence"/>
</dbReference>
<comment type="caution">
    <text evidence="1">The sequence shown here is derived from an EMBL/GenBank/DDBJ whole genome shotgun (WGS) entry which is preliminary data.</text>
</comment>
<evidence type="ECO:0000313" key="2">
    <source>
        <dbReference type="Proteomes" id="UP001139981"/>
    </source>
</evidence>
<proteinExistence type="predicted"/>